<keyword evidence="2" id="KW-0862">Zinc</keyword>
<evidence type="ECO:0000313" key="9">
    <source>
        <dbReference type="Proteomes" id="UP001562357"/>
    </source>
</evidence>
<evidence type="ECO:0000256" key="3">
    <source>
        <dbReference type="ARBA" id="ARBA00023015"/>
    </source>
</evidence>
<dbReference type="Proteomes" id="UP001562357">
    <property type="component" value="Unassembled WGS sequence"/>
</dbReference>
<evidence type="ECO:0000256" key="6">
    <source>
        <dbReference type="SAM" id="MobiDB-lite"/>
    </source>
</evidence>
<reference evidence="9" key="1">
    <citation type="submission" date="2024-06" db="EMBL/GenBank/DDBJ databases">
        <title>Draft Genome Sequences of Epichloe bromicola Strains Isolated from Elymus ciliaris.</title>
        <authorList>
            <consortium name="Epichloe bromicola genome sequencing consortium"/>
            <person name="Miura A."/>
            <person name="Imano S."/>
            <person name="Ashida A."/>
            <person name="Sato I."/>
            <person name="Chiba S."/>
            <person name="Tanaka A."/>
            <person name="Camagna M."/>
            <person name="Takemoto D."/>
        </authorList>
    </citation>
    <scope>NUCLEOTIDE SEQUENCE [LARGE SCALE GENOMIC DNA]</scope>
    <source>
        <strain evidence="9">DP</strain>
    </source>
</reference>
<evidence type="ECO:0000256" key="2">
    <source>
        <dbReference type="ARBA" id="ARBA00022833"/>
    </source>
</evidence>
<accession>A0ABQ0CMU9</accession>
<dbReference type="PANTHER" id="PTHR47660">
    <property type="entry name" value="TRANSCRIPTION FACTOR WITH C2H2 AND ZN(2)-CYS(6) DNA BINDING DOMAIN (EUROFUNG)-RELATED-RELATED"/>
    <property type="match status" value="1"/>
</dbReference>
<keyword evidence="1" id="KW-0479">Metal-binding</keyword>
<dbReference type="Gene3D" id="4.10.240.10">
    <property type="entry name" value="Zn(2)-C6 fungal-type DNA-binding domain"/>
    <property type="match status" value="1"/>
</dbReference>
<name>A0ABQ0CMU9_9HYPO</name>
<dbReference type="InterPro" id="IPR036864">
    <property type="entry name" value="Zn2-C6_fun-type_DNA-bd_sf"/>
</dbReference>
<dbReference type="InterPro" id="IPR001138">
    <property type="entry name" value="Zn2Cys6_DnaBD"/>
</dbReference>
<evidence type="ECO:0000259" key="7">
    <source>
        <dbReference type="PROSITE" id="PS50048"/>
    </source>
</evidence>
<feature type="region of interest" description="Disordered" evidence="6">
    <location>
        <begin position="1"/>
        <end position="20"/>
    </location>
</feature>
<evidence type="ECO:0000313" key="8">
    <source>
        <dbReference type="EMBL" id="GAB0134587.1"/>
    </source>
</evidence>
<feature type="domain" description="Zn(2)-C6 fungal-type" evidence="7">
    <location>
        <begin position="22"/>
        <end position="52"/>
    </location>
</feature>
<gene>
    <name evidence="8" type="primary">g2952</name>
    <name evidence="8" type="ORF">EsDP_00002952</name>
</gene>
<sequence>MNTHAGLAKLDDKASAASRQKSCNACVRGKRRCDKRTPRCTRCSAKGLDCVYQKLPPGAPSSHGTSTSSSGESARPSVVSSVSGFWPLSASASDVPDFDMSFDMDSLGTGTGADTSPESLQPDIGVPLGIGTHGSSGLDFSIVDFMAQATGPDDDDLWNLHPFATETTDKLNIPPLPTALPAAAAAAMASPSMHQQLLPHQQLQPIRDLSLIKDCESKCLDVDPLAVHDPNTRIGHTVNFLTTMHRTFAQTRALPFLHSRLWTGQPPKTILTAFSASAAYAASTPSNKGWTVRLLMDAGRDIHREGERAVSHADKLSRVQALLILNSMSIFDGDLGLRAAAEREFAVMLDWLKDLRKVRDDIELEEARRGGSNGCLVREKMPPKSWEVSIYNSQRSSQSGHAFVCTVLIFREHTQAWVFLESARRTILTSYAIICLSIMLKSELPDDEMWCENITYIASRHLWDANSSVDFFRAWREKPQFTITGLNFQEFWVYARPDDCDDFTRIMLTSCVCS</sequence>
<keyword evidence="9" id="KW-1185">Reference proteome</keyword>
<dbReference type="SMART" id="SM00066">
    <property type="entry name" value="GAL4"/>
    <property type="match status" value="1"/>
</dbReference>
<dbReference type="CDD" id="cd00067">
    <property type="entry name" value="GAL4"/>
    <property type="match status" value="1"/>
</dbReference>
<dbReference type="EMBL" id="BAAFGZ010000086">
    <property type="protein sequence ID" value="GAB0134587.1"/>
    <property type="molecule type" value="Genomic_DNA"/>
</dbReference>
<keyword evidence="3" id="KW-0805">Transcription regulation</keyword>
<dbReference type="SUPFAM" id="SSF57701">
    <property type="entry name" value="Zn2/Cys6 DNA-binding domain"/>
    <property type="match status" value="1"/>
</dbReference>
<protein>
    <recommendedName>
        <fullName evidence="7">Zn(2)-C6 fungal-type domain-containing protein</fullName>
    </recommendedName>
</protein>
<keyword evidence="5" id="KW-0539">Nucleus</keyword>
<proteinExistence type="predicted"/>
<evidence type="ECO:0000256" key="5">
    <source>
        <dbReference type="ARBA" id="ARBA00023242"/>
    </source>
</evidence>
<evidence type="ECO:0000256" key="1">
    <source>
        <dbReference type="ARBA" id="ARBA00022723"/>
    </source>
</evidence>
<comment type="caution">
    <text evidence="8">The sequence shown here is derived from an EMBL/GenBank/DDBJ whole genome shotgun (WGS) entry which is preliminary data.</text>
</comment>
<evidence type="ECO:0000256" key="4">
    <source>
        <dbReference type="ARBA" id="ARBA00023163"/>
    </source>
</evidence>
<dbReference type="PANTHER" id="PTHR47660:SF3">
    <property type="entry name" value="FINGER DOMAIN PROTEIN, PUTATIVE (AFU_ORTHOLOGUE AFUA_4G03310)-RELATED"/>
    <property type="match status" value="1"/>
</dbReference>
<keyword evidence="4" id="KW-0804">Transcription</keyword>
<dbReference type="Pfam" id="PF00172">
    <property type="entry name" value="Zn_clus"/>
    <property type="match status" value="1"/>
</dbReference>
<dbReference type="PROSITE" id="PS50048">
    <property type="entry name" value="ZN2_CY6_FUNGAL_2"/>
    <property type="match status" value="1"/>
</dbReference>
<organism evidence="8 9">
    <name type="scientific">Epichloe bromicola</name>
    <dbReference type="NCBI Taxonomy" id="79588"/>
    <lineage>
        <taxon>Eukaryota</taxon>
        <taxon>Fungi</taxon>
        <taxon>Dikarya</taxon>
        <taxon>Ascomycota</taxon>
        <taxon>Pezizomycotina</taxon>
        <taxon>Sordariomycetes</taxon>
        <taxon>Hypocreomycetidae</taxon>
        <taxon>Hypocreales</taxon>
        <taxon>Clavicipitaceae</taxon>
        <taxon>Epichloe</taxon>
    </lineage>
</organism>